<name>A0A5C6CWX0_9BACT</name>
<gene>
    <name evidence="1" type="ORF">Poly41_70400</name>
</gene>
<protein>
    <recommendedName>
        <fullName evidence="3">DUF3854 domain-containing protein</fullName>
    </recommendedName>
</protein>
<reference evidence="1 2" key="1">
    <citation type="submission" date="2019-02" db="EMBL/GenBank/DDBJ databases">
        <title>Deep-cultivation of Planctomycetes and their phenomic and genomic characterization uncovers novel biology.</title>
        <authorList>
            <person name="Wiegand S."/>
            <person name="Jogler M."/>
            <person name="Boedeker C."/>
            <person name="Pinto D."/>
            <person name="Vollmers J."/>
            <person name="Rivas-Marin E."/>
            <person name="Kohn T."/>
            <person name="Peeters S.H."/>
            <person name="Heuer A."/>
            <person name="Rast P."/>
            <person name="Oberbeckmann S."/>
            <person name="Bunk B."/>
            <person name="Jeske O."/>
            <person name="Meyerdierks A."/>
            <person name="Storesund J.E."/>
            <person name="Kallscheuer N."/>
            <person name="Luecker S."/>
            <person name="Lage O.M."/>
            <person name="Pohl T."/>
            <person name="Merkel B.J."/>
            <person name="Hornburger P."/>
            <person name="Mueller R.-W."/>
            <person name="Bruemmer F."/>
            <person name="Labrenz M."/>
            <person name="Spormann A.M."/>
            <person name="Op Den Camp H."/>
            <person name="Overmann J."/>
            <person name="Amann R."/>
            <person name="Jetten M.S.M."/>
            <person name="Mascher T."/>
            <person name="Medema M.H."/>
            <person name="Devos D.P."/>
            <person name="Kaster A.-K."/>
            <person name="Ovreas L."/>
            <person name="Rohde M."/>
            <person name="Galperin M.Y."/>
            <person name="Jogler C."/>
        </authorList>
    </citation>
    <scope>NUCLEOTIDE SEQUENCE [LARGE SCALE GENOMIC DNA]</scope>
    <source>
        <strain evidence="1 2">Poly41</strain>
    </source>
</reference>
<dbReference type="AlphaFoldDB" id="A0A5C6CWX0"/>
<accession>A0A5C6CWX0</accession>
<organism evidence="1 2">
    <name type="scientific">Novipirellula artificiosorum</name>
    <dbReference type="NCBI Taxonomy" id="2528016"/>
    <lineage>
        <taxon>Bacteria</taxon>
        <taxon>Pseudomonadati</taxon>
        <taxon>Planctomycetota</taxon>
        <taxon>Planctomycetia</taxon>
        <taxon>Pirellulales</taxon>
        <taxon>Pirellulaceae</taxon>
        <taxon>Novipirellula</taxon>
    </lineage>
</organism>
<keyword evidence="2" id="KW-1185">Reference proteome</keyword>
<sequence>MKNTSEGTRQIQDPLKSKARTQDKFQAYVERLKNAGVKCKSLSSDAISIECPSCFTAASSTKCQVKAGDTQVVVFCNRCQCGGEEMRDAMLKHYIPWVVEPVVGDWFYNAKLRDICYEAVVKVLKRSKRHGDNLRERGFDNDAIKEMGIKSLYSDPRKFEDIAFDITSEVDYRVQVEPGYEDLTDDDRAELIATVPGFSQSHGEISFDMPRDKAMVIPMRDRFGLITRLRLRLDEPGDKGKYRYLGSDDSGHKASLIHVPIPTRNLLQDANRNQQPPRPLVVAEGEFKAEFATRYMNLPAVSMPGASQYRAAIELARKTAVSGIDWAYDSDHRTNKHVAKALIGAISECRQRDMPCRLMLWDPKYKGIDDIPDGDAQYIRYLDGEALDTYLETLAKEHELDRPDFRPRILIGPDFMGEAAERILDLLAQNGFFRDQRGKICRFDPTTETLLDLSSQALPAQIDRFCLFESADRNGNMVPKSCPADLAKNTYHRTDYEGIPRIKSVLPGPGVLSDGRVVVKAGYDSATETFVLRVPSGWDPSNYVLDRPTRQQAKQCFEQLTALFHDFDFSDEEGPTGAVSALITCVGRSAIDGCVPFFAVTADHPSAGKSLIVESILQIASPSHMGALGYDRKDDEMRKVITAELKNYRSILWFDNVPRGTAIASASLAKLGTSRVWSDRVLGSSESVSRRNEATVFFTGNDISYTDEIARRVITLNIRCQDKAAFVLGELSEYVADHRNDLLGHALTVWCWLWNHDSPNDDKRPIKSFPEWSTWVVDGIEELSGHDLRELVKTNDRAYDADAEQASEFIEAIAQLRPCSQVPTPGYDWWTAKDLAAEMVKFSESPSLHDRVAALTIQDAFSGAMPSPRRLGKRLSAMAFRSSDRYTLVANKPRNTNQYQLLPNESKQDIDRLTSEFRRQHNSK</sequence>
<comment type="caution">
    <text evidence="1">The sequence shown here is derived from an EMBL/GenBank/DDBJ whole genome shotgun (WGS) entry which is preliminary data.</text>
</comment>
<evidence type="ECO:0008006" key="3">
    <source>
        <dbReference type="Google" id="ProtNLM"/>
    </source>
</evidence>
<evidence type="ECO:0000313" key="2">
    <source>
        <dbReference type="Proteomes" id="UP000319143"/>
    </source>
</evidence>
<dbReference type="EMBL" id="SJPV01000036">
    <property type="protein sequence ID" value="TWU27921.1"/>
    <property type="molecule type" value="Genomic_DNA"/>
</dbReference>
<proteinExistence type="predicted"/>
<evidence type="ECO:0000313" key="1">
    <source>
        <dbReference type="EMBL" id="TWU27921.1"/>
    </source>
</evidence>
<dbReference type="Proteomes" id="UP000319143">
    <property type="component" value="Unassembled WGS sequence"/>
</dbReference>